<organism evidence="1 2">
    <name type="scientific">Inquilinus limosus MP06</name>
    <dbReference type="NCBI Taxonomy" id="1398085"/>
    <lineage>
        <taxon>Bacteria</taxon>
        <taxon>Pseudomonadati</taxon>
        <taxon>Pseudomonadota</taxon>
        <taxon>Alphaproteobacteria</taxon>
        <taxon>Rhodospirillales</taxon>
        <taxon>Rhodospirillaceae</taxon>
        <taxon>Inquilinus</taxon>
    </lineage>
</organism>
<dbReference type="Proteomes" id="UP000029995">
    <property type="component" value="Unassembled WGS sequence"/>
</dbReference>
<gene>
    <name evidence="1" type="ORF">P409_04965</name>
</gene>
<comment type="caution">
    <text evidence="1">The sequence shown here is derived from an EMBL/GenBank/DDBJ whole genome shotgun (WGS) entry which is preliminary data.</text>
</comment>
<reference evidence="1 2" key="1">
    <citation type="submission" date="2014-01" db="EMBL/GenBank/DDBJ databases">
        <title>Genome sequence determination for a cystic fibrosis isolate, Inquilinus limosus.</title>
        <authorList>
            <person name="Pino M."/>
            <person name="Di Conza J."/>
            <person name="Gutkind G."/>
        </authorList>
    </citation>
    <scope>NUCLEOTIDE SEQUENCE [LARGE SCALE GENOMIC DNA]</scope>
    <source>
        <strain evidence="1 2">MP06</strain>
    </source>
</reference>
<dbReference type="InterPro" id="IPR043129">
    <property type="entry name" value="ATPase_NBD"/>
</dbReference>
<dbReference type="RefSeq" id="WP_034832526.1">
    <property type="nucleotide sequence ID" value="NZ_JANX01000033.1"/>
</dbReference>
<protein>
    <submittedName>
        <fullName evidence="1">Uncharacterized protein</fullName>
    </submittedName>
</protein>
<dbReference type="AlphaFoldDB" id="A0A0A0DBI1"/>
<proteinExistence type="predicted"/>
<sequence length="162" mass="18088">MSKPSSLLQFRRSAARFLSWWFGALADLLPERLTGTIGLRHRLPVARPTDNGWVVEIGISVRGLVDWAARNRHWPVVLRFPGDAGLSREISLPVAAASSLPQLLRREMDRLMPWPGDRVWLAAQVLRRTEGGRKIEVELTVMPDTAIEPARRSLADLGVPVA</sequence>
<evidence type="ECO:0000313" key="2">
    <source>
        <dbReference type="Proteomes" id="UP000029995"/>
    </source>
</evidence>
<dbReference type="EMBL" id="JANX01000033">
    <property type="protein sequence ID" value="KGM35345.1"/>
    <property type="molecule type" value="Genomic_DNA"/>
</dbReference>
<dbReference type="SUPFAM" id="SSF53067">
    <property type="entry name" value="Actin-like ATPase domain"/>
    <property type="match status" value="1"/>
</dbReference>
<evidence type="ECO:0000313" key="1">
    <source>
        <dbReference type="EMBL" id="KGM35345.1"/>
    </source>
</evidence>
<name>A0A0A0DBI1_9PROT</name>
<accession>A0A0A0DBI1</accession>
<feature type="non-terminal residue" evidence="1">
    <location>
        <position position="162"/>
    </location>
</feature>